<dbReference type="InterPro" id="IPR008274">
    <property type="entry name" value="AldOxase/xan_DH_MoCoBD1"/>
</dbReference>
<dbReference type="InterPro" id="IPR037165">
    <property type="entry name" value="AldOxase/xan_DH_Mopterin-bd_sf"/>
</dbReference>
<dbReference type="InterPro" id="IPR012368">
    <property type="entry name" value="OxRdtase_Mopterin-bd_su_IorB"/>
</dbReference>
<dbReference type="GO" id="GO:0016491">
    <property type="term" value="F:oxidoreductase activity"/>
    <property type="evidence" value="ECO:0007669"/>
    <property type="project" value="InterPro"/>
</dbReference>
<dbReference type="PANTHER" id="PTHR47495:SF2">
    <property type="entry name" value="ALDEHYDE DEHYDROGENASE"/>
    <property type="match status" value="1"/>
</dbReference>
<reference evidence="3 4" key="1">
    <citation type="submission" date="2019-11" db="EMBL/GenBank/DDBJ databases">
        <title>Type strains purchased from KCTC, JCM and DSMZ.</title>
        <authorList>
            <person name="Lu H."/>
        </authorList>
    </citation>
    <scope>NUCLEOTIDE SEQUENCE [LARGE SCALE GENOMIC DNA]</scope>
    <source>
        <strain evidence="3 4">JCM 31587</strain>
    </source>
</reference>
<keyword evidence="4" id="KW-1185">Reference proteome</keyword>
<dbReference type="InterPro" id="IPR052516">
    <property type="entry name" value="N-heterocyclic_Hydroxylase"/>
</dbReference>
<dbReference type="SUPFAM" id="SSF56003">
    <property type="entry name" value="Molybdenum cofactor-binding domain"/>
    <property type="match status" value="2"/>
</dbReference>
<feature type="signal peptide" evidence="1">
    <location>
        <begin position="1"/>
        <end position="25"/>
    </location>
</feature>
<comment type="caution">
    <text evidence="3">The sequence shown here is derived from an EMBL/GenBank/DDBJ whole genome shotgun (WGS) entry which is preliminary data.</text>
</comment>
<feature type="chain" id="PRO_5027091313" evidence="1">
    <location>
        <begin position="26"/>
        <end position="720"/>
    </location>
</feature>
<dbReference type="Gene3D" id="3.90.1170.50">
    <property type="entry name" value="Aldehyde oxidase/xanthine dehydrogenase, a/b hammerhead"/>
    <property type="match status" value="1"/>
</dbReference>
<dbReference type="InterPro" id="IPR046867">
    <property type="entry name" value="AldOxase/xan_DH_MoCoBD2"/>
</dbReference>
<dbReference type="Pfam" id="PF20256">
    <property type="entry name" value="MoCoBD_2"/>
    <property type="match status" value="2"/>
</dbReference>
<dbReference type="OrthoDB" id="9767994at2"/>
<dbReference type="Proteomes" id="UP000472320">
    <property type="component" value="Unassembled WGS sequence"/>
</dbReference>
<evidence type="ECO:0000313" key="4">
    <source>
        <dbReference type="Proteomes" id="UP000472320"/>
    </source>
</evidence>
<sequence>MSNRRNFLKALAAGGLLIAVGPAVAADAPAAAAAPAPPPPAWVRIAPDGSVTILSNTSELGQGTGTAIAQMLADEMDLDWKTVRIDMAPMEKQFINPGWREYATYGSGGVARQFAQLRKAGAQARAMLVAAAAAEWKVPCDECDTREGAVLHKPSGRVLPYAKLAVQAAALPVPADPPLMPKERWRHMGKDVARLDLPAKTDGSALYGIDVKLPGMLYAAVRQCPHFGGTLASVDPQAALSKRGVKQVVRLPDAVAVVADSYWRAQQALDALKPEWNLAAASKHSSAPYRAMLQAAVQQDGDLVVPYKGKAEDVSAAHQAGMARAASWLERQYTVPLLAHATMEPMNGTASVKDGRAELWLPTQAQDTARSFVAKALGIEGEAVTIHTTLSGGGFGRRIEPDVAVQAALIAKEAGVPVKFLWSREEDMRHGYHRPAAVLRLRAGFDAAGALVAVRMDSACDTLLQYSRLGDFKDRPRPFDFSAVGVLPTRCYGLPGFALHTHTIDAGVPLGYWRSVAASQNDFAIESFMDELALQARQDPFDYRRSLMKPGSRERALLDQLEARSGWRTKALPGRHRGMAFAWANGTYIGHVVELSVDAQSRVKLHRVTSAIDCGIAVNPRNVRGQVEGGIIFALTAAWYGEITVKNGAVEQSNFTDYRLLALAETPAIDVVIVDSKEAPGGVGEEAVGPLAPALANALFAATGRRFTELPWSKAGLALG</sequence>
<name>A0A6L6QF21_9BURK</name>
<keyword evidence="1" id="KW-0732">Signal</keyword>
<dbReference type="InterPro" id="IPR006311">
    <property type="entry name" value="TAT_signal"/>
</dbReference>
<dbReference type="InterPro" id="IPR000674">
    <property type="entry name" value="Ald_Oxase/Xan_DH_a/b"/>
</dbReference>
<evidence type="ECO:0000259" key="2">
    <source>
        <dbReference type="SMART" id="SM01008"/>
    </source>
</evidence>
<dbReference type="SMART" id="SM01008">
    <property type="entry name" value="Ald_Xan_dh_C"/>
    <property type="match status" value="1"/>
</dbReference>
<dbReference type="AlphaFoldDB" id="A0A6L6QF21"/>
<feature type="domain" description="Aldehyde oxidase/xanthine dehydrogenase a/b hammerhead" evidence="2">
    <location>
        <begin position="202"/>
        <end position="280"/>
    </location>
</feature>
<dbReference type="RefSeq" id="WP_155453221.1">
    <property type="nucleotide sequence ID" value="NZ_WNKX01000004.1"/>
</dbReference>
<dbReference type="PANTHER" id="PTHR47495">
    <property type="entry name" value="ALDEHYDE DEHYDROGENASE"/>
    <property type="match status" value="1"/>
</dbReference>
<evidence type="ECO:0000256" key="1">
    <source>
        <dbReference type="SAM" id="SignalP"/>
    </source>
</evidence>
<evidence type="ECO:0000313" key="3">
    <source>
        <dbReference type="EMBL" id="MTW10263.1"/>
    </source>
</evidence>
<dbReference type="Pfam" id="PF02738">
    <property type="entry name" value="MoCoBD_1"/>
    <property type="match status" value="1"/>
</dbReference>
<dbReference type="EMBL" id="WNKX01000004">
    <property type="protein sequence ID" value="MTW10263.1"/>
    <property type="molecule type" value="Genomic_DNA"/>
</dbReference>
<organism evidence="3 4">
    <name type="scientific">Massilia eburnea</name>
    <dbReference type="NCBI Taxonomy" id="1776165"/>
    <lineage>
        <taxon>Bacteria</taxon>
        <taxon>Pseudomonadati</taxon>
        <taxon>Pseudomonadota</taxon>
        <taxon>Betaproteobacteria</taxon>
        <taxon>Burkholderiales</taxon>
        <taxon>Oxalobacteraceae</taxon>
        <taxon>Telluria group</taxon>
        <taxon>Massilia</taxon>
    </lineage>
</organism>
<proteinExistence type="predicted"/>
<gene>
    <name evidence="3" type="ORF">GM658_06565</name>
</gene>
<dbReference type="PIRSF" id="PIRSF036389">
    <property type="entry name" value="IOR_B"/>
    <property type="match status" value="1"/>
</dbReference>
<dbReference type="PROSITE" id="PS51318">
    <property type="entry name" value="TAT"/>
    <property type="match status" value="1"/>
</dbReference>
<protein>
    <submittedName>
        <fullName evidence="3">Molybdopterin-dependent oxidoreductase</fullName>
    </submittedName>
</protein>
<dbReference type="Gene3D" id="3.30.365.10">
    <property type="entry name" value="Aldehyde oxidase/xanthine dehydrogenase, molybdopterin binding domain"/>
    <property type="match status" value="4"/>
</dbReference>
<accession>A0A6L6QF21</accession>